<dbReference type="InterPro" id="IPR036388">
    <property type="entry name" value="WH-like_DNA-bd_sf"/>
</dbReference>
<dbReference type="SUPFAM" id="SSF48452">
    <property type="entry name" value="TPR-like"/>
    <property type="match status" value="1"/>
</dbReference>
<dbReference type="PANTHER" id="PTHR44688">
    <property type="entry name" value="DNA-BINDING TRANSCRIPTIONAL ACTIVATOR DEVR_DOSR"/>
    <property type="match status" value="1"/>
</dbReference>
<dbReference type="CDD" id="cd06170">
    <property type="entry name" value="LuxR_C_like"/>
    <property type="match status" value="1"/>
</dbReference>
<dbReference type="Pfam" id="PF00196">
    <property type="entry name" value="GerE"/>
    <property type="match status" value="1"/>
</dbReference>
<evidence type="ECO:0000313" key="6">
    <source>
        <dbReference type="Proteomes" id="UP000564806"/>
    </source>
</evidence>
<evidence type="ECO:0000256" key="3">
    <source>
        <dbReference type="ARBA" id="ARBA00023163"/>
    </source>
</evidence>
<evidence type="ECO:0000313" key="5">
    <source>
        <dbReference type="EMBL" id="NUU62473.1"/>
    </source>
</evidence>
<keyword evidence="1" id="KW-0805">Transcription regulation</keyword>
<reference evidence="5" key="1">
    <citation type="submission" date="2020-06" db="EMBL/GenBank/DDBJ databases">
        <title>Paenibacillus sp. nov., isolated from soil.</title>
        <authorList>
            <person name="Seo Y.L."/>
        </authorList>
    </citation>
    <scope>NUCLEOTIDE SEQUENCE [LARGE SCALE GENOMIC DNA]</scope>
    <source>
        <strain evidence="5">JW14</strain>
    </source>
</reference>
<gene>
    <name evidence="5" type="ORF">HPT30_19195</name>
</gene>
<dbReference type="EMBL" id="JABWCS010000214">
    <property type="protein sequence ID" value="NUU62473.1"/>
    <property type="molecule type" value="Genomic_DNA"/>
</dbReference>
<evidence type="ECO:0000256" key="1">
    <source>
        <dbReference type="ARBA" id="ARBA00023015"/>
    </source>
</evidence>
<dbReference type="AlphaFoldDB" id="A0A850EMD4"/>
<dbReference type="Proteomes" id="UP000564806">
    <property type="component" value="Unassembled WGS sequence"/>
</dbReference>
<dbReference type="GO" id="GO:0006355">
    <property type="term" value="P:regulation of DNA-templated transcription"/>
    <property type="evidence" value="ECO:0007669"/>
    <property type="project" value="InterPro"/>
</dbReference>
<dbReference type="Gene3D" id="1.10.10.10">
    <property type="entry name" value="Winged helix-like DNA-binding domain superfamily/Winged helix DNA-binding domain"/>
    <property type="match status" value="1"/>
</dbReference>
<dbReference type="RefSeq" id="WP_175372927.1">
    <property type="nucleotide sequence ID" value="NZ_JABWCS010000214.1"/>
</dbReference>
<dbReference type="InterPro" id="IPR016032">
    <property type="entry name" value="Sig_transdc_resp-reg_C-effctor"/>
</dbReference>
<dbReference type="PROSITE" id="PS50043">
    <property type="entry name" value="HTH_LUXR_2"/>
    <property type="match status" value="1"/>
</dbReference>
<dbReference type="Pfam" id="PF17874">
    <property type="entry name" value="TPR_MalT"/>
    <property type="match status" value="1"/>
</dbReference>
<evidence type="ECO:0000259" key="4">
    <source>
        <dbReference type="PROSITE" id="PS50043"/>
    </source>
</evidence>
<dbReference type="InterPro" id="IPR000792">
    <property type="entry name" value="Tscrpt_reg_LuxR_C"/>
</dbReference>
<dbReference type="SUPFAM" id="SSF46894">
    <property type="entry name" value="C-terminal effector domain of the bipartite response regulators"/>
    <property type="match status" value="1"/>
</dbReference>
<proteinExistence type="predicted"/>
<dbReference type="InterPro" id="IPR041617">
    <property type="entry name" value="TPR_MalT"/>
</dbReference>
<dbReference type="Gene3D" id="1.25.40.10">
    <property type="entry name" value="Tetratricopeptide repeat domain"/>
    <property type="match status" value="1"/>
</dbReference>
<sequence>MKDISSTYQDSMPYIMEKTEGWVAGLILVSLAIGPDALRQDGIAQAQPYISEFVLQEIIETLPLPTQKFLLYTSLLNELEPTICDHLTHRTDSLDLLEELERKGLFIVRIQTLQPVFRYHQLFADALQLELKREISAQQLQQLVQQTANFIYDTGDYISAIELVLRYERYEIAVPWITHHLVELYLSGQAVTFIRWLQGIQSSPYQATYEMLVIGFITSISAGDVGLSSSLMQELEKLQLTERWMEQEEHAAIVYIYETTKAYAIIAAGGDLQAMSEIIKKQITKGHIPSRWDNIPMPYNIFEYKLLRTSLGSKGKLPFIEEGAVITQLFRGTFLQTWNVTAFSYGVSAESLYERNLIELAQQDIETALRLGHQFQDPGLFIPMYLLKAKIYAQQNQMISAQAMLSGVLEQVSEKHWITSLRIMQAYCYIVAGDIQHAESILQSTTTKQPFWMLVYARLLLLKEQPEAALTVLIGVKTKAQQDEQIATILEATVLEVICHHRLDNQDTALAILHEALTLAAPYYYIRTFLDEPEILPLLDKYFKLEKLEEQWGTIPAHYFKYLLEGTKTIPEKNELLTPREQEVFDLLVDGITNRQIAQQLDLSEGTIRVYLSTIYNKLGVSSRAKAILLKKQ</sequence>
<dbReference type="InterPro" id="IPR011990">
    <property type="entry name" value="TPR-like_helical_dom_sf"/>
</dbReference>
<dbReference type="PRINTS" id="PR00038">
    <property type="entry name" value="HTHLUXR"/>
</dbReference>
<dbReference type="SMART" id="SM00421">
    <property type="entry name" value="HTH_LUXR"/>
    <property type="match status" value="1"/>
</dbReference>
<name>A0A850EMD4_9BACL</name>
<dbReference type="PANTHER" id="PTHR44688:SF25">
    <property type="entry name" value="HTH LUXR-TYPE DOMAIN-CONTAINING PROTEIN"/>
    <property type="match status" value="1"/>
</dbReference>
<keyword evidence="2" id="KW-0238">DNA-binding</keyword>
<dbReference type="GO" id="GO:0003677">
    <property type="term" value="F:DNA binding"/>
    <property type="evidence" value="ECO:0007669"/>
    <property type="project" value="UniProtKB-KW"/>
</dbReference>
<keyword evidence="6" id="KW-1185">Reference proteome</keyword>
<accession>A0A850EMD4</accession>
<dbReference type="Pfam" id="PF25873">
    <property type="entry name" value="WHD_MalT"/>
    <property type="match status" value="1"/>
</dbReference>
<feature type="domain" description="HTH luxR-type" evidence="4">
    <location>
        <begin position="570"/>
        <end position="633"/>
    </location>
</feature>
<protein>
    <recommendedName>
        <fullName evidence="4">HTH luxR-type domain-containing protein</fullName>
    </recommendedName>
</protein>
<dbReference type="InterPro" id="IPR059106">
    <property type="entry name" value="WHD_MalT"/>
</dbReference>
<organism evidence="5 6">
    <name type="scientific">Paenibacillus agri</name>
    <dbReference type="NCBI Taxonomy" id="2744309"/>
    <lineage>
        <taxon>Bacteria</taxon>
        <taxon>Bacillati</taxon>
        <taxon>Bacillota</taxon>
        <taxon>Bacilli</taxon>
        <taxon>Bacillales</taxon>
        <taxon>Paenibacillaceae</taxon>
        <taxon>Paenibacillus</taxon>
    </lineage>
</organism>
<keyword evidence="3" id="KW-0804">Transcription</keyword>
<comment type="caution">
    <text evidence="5">The sequence shown here is derived from an EMBL/GenBank/DDBJ whole genome shotgun (WGS) entry which is preliminary data.</text>
</comment>
<evidence type="ECO:0000256" key="2">
    <source>
        <dbReference type="ARBA" id="ARBA00023125"/>
    </source>
</evidence>